<feature type="compositionally biased region" description="Low complexity" evidence="1">
    <location>
        <begin position="520"/>
        <end position="548"/>
    </location>
</feature>
<sequence>MVARFPATAMSNYLPVLLVSVSTNAVPDDSSLTTLPRGQVDYLSHDWQEEDVWRSWRNMTRQKNEIANGVRLENASWRTWWKQRNKLKTVSPETLNWLKDSDVTWLYGPLHTAVEWTPPPKPQPVPDSVEPANPLSALDRLDLSSAKSPTRRAPQPVPHKPILKHRSISELLTSDFLPTSPVFSPVESEDENDTTISNPVDPTSLVSSSQFASKPTRPTLPHTKSDTHVTRWGSRAFRKDSPPRIDPPGFHSAQGSDGYFPASSLSVSHQHPLSTAASGSIRSSLSQDSNSSASASGSNGVADSRGYHSSTNTQHGHGHSHGHPKKKHISFNTFVEQCIAIEKPKKNASGFFGASAAEEGGWLDGRVTYVDDDGYEEDQEDSEGEEEAFNQNRWEGRERQLGTRVIRNDSDSPIEEEDEDEDDGVIEMRSSTSSTSTYRTRTPTSASTSKKSKQTPKKPPRSQSKVSTASSSSSTSTSTTNSFSSGTHSNSTRGTSTSSTSGSLSPSRRTASTGNLQRKTSPNSNGRPSSRSSYSTSNSSSNSTYRPSAYRPGPPPLIRTLSDGAHSLTHAHVTIAPIAPTILKTTGAWAEGFGDEGGSDDGFGLGLGLGGAGVGNGWGWADKEKRDRGPPRSPVDGGGFGSSFGASRGTTRAFNINVAAGRHVIANGNGTGKGGDESHSDGTPVELVYVPPFGSNYSLGLGEPEIEYDEYGVKAVGVGMDEYGFEEEDENEEEEFEVEAEIGVGEVEEEVEVYHHPPSGGGTAAVGFGGVPAAAPSMPLPIPSSARTSTDAHVPTVVIDTSSTVAKPTNSTVPTTPTAASYKGARQIQIPQHSQRPDVDDEDAYDFFGGPDLGEDYYYARRGGRGYERERGYGAVTSAGANGRDRDRGSDRRHSRSGGVGFGPPAGEERQSRSRSRSQSRTPSPAFIVSPTVAAQPVPSGNGNNQGQGRKRSSSASSPSGPGAWITASNGLPASSSSSSDLLSPPPTTRGRQPDVTGPSGRPHPTIQTQAQPARGRSSTRTSSASSSSWERGSSSLGSSTSPIGSLSPDGGRGEDEIGRAGRC</sequence>
<dbReference type="Pfam" id="PF08550">
    <property type="entry name" value="GATA_AreA"/>
    <property type="match status" value="1"/>
</dbReference>
<evidence type="ECO:0000313" key="4">
    <source>
        <dbReference type="Proteomes" id="UP000027222"/>
    </source>
</evidence>
<dbReference type="EMBL" id="KL142371">
    <property type="protein sequence ID" value="KDR80771.1"/>
    <property type="molecule type" value="Genomic_DNA"/>
</dbReference>
<dbReference type="GO" id="GO:0007039">
    <property type="term" value="P:protein catabolic process in the vacuole"/>
    <property type="evidence" value="ECO:0007669"/>
    <property type="project" value="TreeGrafter"/>
</dbReference>
<feature type="compositionally biased region" description="Basic residues" evidence="1">
    <location>
        <begin position="316"/>
        <end position="326"/>
    </location>
</feature>
<proteinExistence type="predicted"/>
<feature type="domain" description="Nitrogen regulatory protein areA GATA-like" evidence="2">
    <location>
        <begin position="55"/>
        <end position="82"/>
    </location>
</feature>
<feature type="region of interest" description="Disordered" evidence="1">
    <location>
        <begin position="145"/>
        <end position="164"/>
    </location>
</feature>
<feature type="compositionally biased region" description="Low complexity" evidence="1">
    <location>
        <begin position="972"/>
        <end position="983"/>
    </location>
</feature>
<feature type="region of interest" description="Disordered" evidence="1">
    <location>
        <begin position="375"/>
        <end position="562"/>
    </location>
</feature>
<feature type="compositionally biased region" description="Low complexity" evidence="1">
    <location>
        <begin position="1015"/>
        <end position="1048"/>
    </location>
</feature>
<dbReference type="STRING" id="685588.A0A067TC79"/>
<feature type="compositionally biased region" description="Acidic residues" evidence="1">
    <location>
        <begin position="375"/>
        <end position="388"/>
    </location>
</feature>
<feature type="compositionally biased region" description="Low complexity" evidence="1">
    <location>
        <begin position="429"/>
        <end position="449"/>
    </location>
</feature>
<feature type="region of interest" description="Disordered" evidence="1">
    <location>
        <begin position="182"/>
        <end position="326"/>
    </location>
</feature>
<dbReference type="OrthoDB" id="5563539at2759"/>
<feature type="compositionally biased region" description="Basic and acidic residues" evidence="1">
    <location>
        <begin position="883"/>
        <end position="892"/>
    </location>
</feature>
<protein>
    <recommendedName>
        <fullName evidence="2">Nitrogen regulatory protein areA GATA-like domain-containing protein</fullName>
    </recommendedName>
</protein>
<evidence type="ECO:0000259" key="2">
    <source>
        <dbReference type="Pfam" id="PF08550"/>
    </source>
</evidence>
<gene>
    <name evidence="3" type="ORF">GALMADRAFT_1105896</name>
</gene>
<dbReference type="PANTHER" id="PTHR28051:SF1">
    <property type="entry name" value="PROTEIN MTL1-RELATED"/>
    <property type="match status" value="1"/>
</dbReference>
<dbReference type="GO" id="GO:0005773">
    <property type="term" value="C:vacuole"/>
    <property type="evidence" value="ECO:0007669"/>
    <property type="project" value="GOC"/>
</dbReference>
<name>A0A067TC79_GALM3</name>
<evidence type="ECO:0000313" key="3">
    <source>
        <dbReference type="EMBL" id="KDR80771.1"/>
    </source>
</evidence>
<feature type="compositionally biased region" description="Basic and acidic residues" evidence="1">
    <location>
        <begin position="1052"/>
        <end position="1064"/>
    </location>
</feature>
<organism evidence="3 4">
    <name type="scientific">Galerina marginata (strain CBS 339.88)</name>
    <dbReference type="NCBI Taxonomy" id="685588"/>
    <lineage>
        <taxon>Eukaryota</taxon>
        <taxon>Fungi</taxon>
        <taxon>Dikarya</taxon>
        <taxon>Basidiomycota</taxon>
        <taxon>Agaricomycotina</taxon>
        <taxon>Agaricomycetes</taxon>
        <taxon>Agaricomycetidae</taxon>
        <taxon>Agaricales</taxon>
        <taxon>Agaricineae</taxon>
        <taxon>Strophariaceae</taxon>
        <taxon>Galerina</taxon>
    </lineage>
</organism>
<feature type="compositionally biased region" description="Polar residues" evidence="1">
    <location>
        <begin position="194"/>
        <end position="213"/>
    </location>
</feature>
<reference evidence="4" key="1">
    <citation type="journal article" date="2014" name="Proc. Natl. Acad. Sci. U.S.A.">
        <title>Extensive sampling of basidiomycete genomes demonstrates inadequacy of the white-rot/brown-rot paradigm for wood decay fungi.</title>
        <authorList>
            <person name="Riley R."/>
            <person name="Salamov A.A."/>
            <person name="Brown D.W."/>
            <person name="Nagy L.G."/>
            <person name="Floudas D."/>
            <person name="Held B.W."/>
            <person name="Levasseur A."/>
            <person name="Lombard V."/>
            <person name="Morin E."/>
            <person name="Otillar R."/>
            <person name="Lindquist E.A."/>
            <person name="Sun H."/>
            <person name="LaButti K.M."/>
            <person name="Schmutz J."/>
            <person name="Jabbour D."/>
            <person name="Luo H."/>
            <person name="Baker S.E."/>
            <person name="Pisabarro A.G."/>
            <person name="Walton J.D."/>
            <person name="Blanchette R.A."/>
            <person name="Henrissat B."/>
            <person name="Martin F."/>
            <person name="Cullen D."/>
            <person name="Hibbett D.S."/>
            <person name="Grigoriev I.V."/>
        </authorList>
    </citation>
    <scope>NUCLEOTIDE SEQUENCE [LARGE SCALE GENOMIC DNA]</scope>
    <source>
        <strain evidence="4">CBS 339.88</strain>
    </source>
</reference>
<dbReference type="AlphaFoldDB" id="A0A067TC79"/>
<feature type="compositionally biased region" description="Acidic residues" evidence="1">
    <location>
        <begin position="412"/>
        <end position="425"/>
    </location>
</feature>
<feature type="compositionally biased region" description="Basic and acidic residues" evidence="1">
    <location>
        <begin position="394"/>
        <end position="410"/>
    </location>
</feature>
<feature type="region of interest" description="Disordered" evidence="1">
    <location>
        <begin position="623"/>
        <end position="646"/>
    </location>
</feature>
<evidence type="ECO:0000256" key="1">
    <source>
        <dbReference type="SAM" id="MobiDB-lite"/>
    </source>
</evidence>
<dbReference type="HOGENOM" id="CLU_007439_1_0_1"/>
<feature type="compositionally biased region" description="Polar residues" evidence="1">
    <location>
        <begin position="263"/>
        <end position="282"/>
    </location>
</feature>
<feature type="compositionally biased region" description="Low complexity" evidence="1">
    <location>
        <begin position="461"/>
        <end position="510"/>
    </location>
</feature>
<dbReference type="PANTHER" id="PTHR28051">
    <property type="entry name" value="PROTEIN MTL1-RELATED"/>
    <property type="match status" value="1"/>
</dbReference>
<dbReference type="GO" id="GO:0042149">
    <property type="term" value="P:cellular response to glucose starvation"/>
    <property type="evidence" value="ECO:0007669"/>
    <property type="project" value="TreeGrafter"/>
</dbReference>
<feature type="compositionally biased region" description="Basic residues" evidence="1">
    <location>
        <begin position="450"/>
        <end position="460"/>
    </location>
</feature>
<feature type="compositionally biased region" description="Low complexity" evidence="1">
    <location>
        <begin position="941"/>
        <end position="964"/>
    </location>
</feature>
<dbReference type="InterPro" id="IPR013860">
    <property type="entry name" value="AreA_GATA"/>
</dbReference>
<accession>A0A067TC79</accession>
<dbReference type="Proteomes" id="UP000027222">
    <property type="component" value="Unassembled WGS sequence"/>
</dbReference>
<feature type="compositionally biased region" description="Polar residues" evidence="1">
    <location>
        <begin position="805"/>
        <end position="819"/>
    </location>
</feature>
<feature type="compositionally biased region" description="Low complexity" evidence="1">
    <location>
        <begin position="283"/>
        <end position="304"/>
    </location>
</feature>
<feature type="region of interest" description="Disordered" evidence="1">
    <location>
        <begin position="805"/>
        <end position="1064"/>
    </location>
</feature>
<dbReference type="InterPro" id="IPR052292">
    <property type="entry name" value="Glucose_repression_reg"/>
</dbReference>
<keyword evidence="4" id="KW-1185">Reference proteome</keyword>